<dbReference type="Proteomes" id="UP001153954">
    <property type="component" value="Unassembled WGS sequence"/>
</dbReference>
<accession>A0AAU9UT00</accession>
<keyword evidence="2" id="KW-1185">Reference proteome</keyword>
<organism evidence="1 2">
    <name type="scientific">Euphydryas editha</name>
    <name type="common">Edith's checkerspot</name>
    <dbReference type="NCBI Taxonomy" id="104508"/>
    <lineage>
        <taxon>Eukaryota</taxon>
        <taxon>Metazoa</taxon>
        <taxon>Ecdysozoa</taxon>
        <taxon>Arthropoda</taxon>
        <taxon>Hexapoda</taxon>
        <taxon>Insecta</taxon>
        <taxon>Pterygota</taxon>
        <taxon>Neoptera</taxon>
        <taxon>Endopterygota</taxon>
        <taxon>Lepidoptera</taxon>
        <taxon>Glossata</taxon>
        <taxon>Ditrysia</taxon>
        <taxon>Papilionoidea</taxon>
        <taxon>Nymphalidae</taxon>
        <taxon>Nymphalinae</taxon>
        <taxon>Euphydryas</taxon>
    </lineage>
</organism>
<dbReference type="EMBL" id="CAKOGL010000025">
    <property type="protein sequence ID" value="CAH2102298.1"/>
    <property type="molecule type" value="Genomic_DNA"/>
</dbReference>
<comment type="caution">
    <text evidence="1">The sequence shown here is derived from an EMBL/GenBank/DDBJ whole genome shotgun (WGS) entry which is preliminary data.</text>
</comment>
<gene>
    <name evidence="1" type="ORF">EEDITHA_LOCUS16946</name>
</gene>
<proteinExistence type="predicted"/>
<evidence type="ECO:0000313" key="1">
    <source>
        <dbReference type="EMBL" id="CAH2102298.1"/>
    </source>
</evidence>
<protein>
    <submittedName>
        <fullName evidence="1">Uncharacterized protein</fullName>
    </submittedName>
</protein>
<dbReference type="AlphaFoldDB" id="A0AAU9UT00"/>
<sequence>MSSTRRVPKSWSSSISAVCAGRGRRAAHILHARMNFGSERKITRAPPKCGLSSSASSGVVLQTNNTSRIRVESLSDGLKGGTIPNTPQRVRRIKSNVYYVRTEKSKIATRRVAHDD</sequence>
<reference evidence="1" key="1">
    <citation type="submission" date="2022-03" db="EMBL/GenBank/DDBJ databases">
        <authorList>
            <person name="Tunstrom K."/>
        </authorList>
    </citation>
    <scope>NUCLEOTIDE SEQUENCE</scope>
</reference>
<name>A0AAU9UT00_EUPED</name>
<evidence type="ECO:0000313" key="2">
    <source>
        <dbReference type="Proteomes" id="UP001153954"/>
    </source>
</evidence>